<organism evidence="1 2">
    <name type="scientific">Flammeovirga pectinis</name>
    <dbReference type="NCBI Taxonomy" id="2494373"/>
    <lineage>
        <taxon>Bacteria</taxon>
        <taxon>Pseudomonadati</taxon>
        <taxon>Bacteroidota</taxon>
        <taxon>Cytophagia</taxon>
        <taxon>Cytophagales</taxon>
        <taxon>Flammeovirgaceae</taxon>
        <taxon>Flammeovirga</taxon>
    </lineage>
</organism>
<name>A0A3S9P3R7_9BACT</name>
<dbReference type="Proteomes" id="UP000267268">
    <property type="component" value="Chromosome 1"/>
</dbReference>
<dbReference type="GO" id="GO:0019825">
    <property type="term" value="F:oxygen binding"/>
    <property type="evidence" value="ECO:0007669"/>
    <property type="project" value="InterPro"/>
</dbReference>
<dbReference type="Gene3D" id="1.10.490.10">
    <property type="entry name" value="Globins"/>
    <property type="match status" value="1"/>
</dbReference>
<reference evidence="1 2" key="1">
    <citation type="submission" date="2018-12" db="EMBL/GenBank/DDBJ databases">
        <title>Flammeovirga pectinis sp. nov., isolated from the gut of the Korean scallop, Patinopecten yessoensis.</title>
        <authorList>
            <person name="Bae J.-W."/>
            <person name="Jeong Y.-S."/>
            <person name="Kang W."/>
        </authorList>
    </citation>
    <scope>NUCLEOTIDE SEQUENCE [LARGE SCALE GENOMIC DNA]</scope>
    <source>
        <strain evidence="1 2">L12M1</strain>
    </source>
</reference>
<accession>A0A3S9P3R7</accession>
<dbReference type="CDD" id="cd08916">
    <property type="entry name" value="TrHb3_P"/>
    <property type="match status" value="1"/>
</dbReference>
<proteinExistence type="predicted"/>
<dbReference type="AlphaFoldDB" id="A0A3S9P3R7"/>
<gene>
    <name evidence="1" type="ORF">EI427_11555</name>
</gene>
<protein>
    <submittedName>
        <fullName evidence="1">Group III truncated hemoglobin</fullName>
    </submittedName>
</protein>
<evidence type="ECO:0000313" key="1">
    <source>
        <dbReference type="EMBL" id="AZQ62846.1"/>
    </source>
</evidence>
<sequence length="126" mass="15271">MQDLKDREDVILLVNTFYDKVRQHNELGPFFDEYVKIDWDSHLPRMYDFWESNLFFVSKYKGNPVTAHQSVDKKATIEQKHFGFWLQLWFTTVDELFEGEKANLLKSRARNMSHMLFMRIFNAREN</sequence>
<dbReference type="InterPro" id="IPR012292">
    <property type="entry name" value="Globin/Proto"/>
</dbReference>
<dbReference type="GO" id="GO:0020037">
    <property type="term" value="F:heme binding"/>
    <property type="evidence" value="ECO:0007669"/>
    <property type="project" value="InterPro"/>
</dbReference>
<dbReference type="OrthoDB" id="25954at2"/>
<dbReference type="SUPFAM" id="SSF46458">
    <property type="entry name" value="Globin-like"/>
    <property type="match status" value="1"/>
</dbReference>
<keyword evidence="2" id="KW-1185">Reference proteome</keyword>
<dbReference type="KEGG" id="fll:EI427_11555"/>
<dbReference type="InterPro" id="IPR009050">
    <property type="entry name" value="Globin-like_sf"/>
</dbReference>
<dbReference type="EMBL" id="CP034562">
    <property type="protein sequence ID" value="AZQ62846.1"/>
    <property type="molecule type" value="Genomic_DNA"/>
</dbReference>
<dbReference type="RefSeq" id="WP_126614759.1">
    <property type="nucleotide sequence ID" value="NZ_CP034562.1"/>
</dbReference>
<evidence type="ECO:0000313" key="2">
    <source>
        <dbReference type="Proteomes" id="UP000267268"/>
    </source>
</evidence>